<feature type="repeat" description="ANK" evidence="4">
    <location>
        <begin position="952"/>
        <end position="984"/>
    </location>
</feature>
<evidence type="ECO:0000259" key="6">
    <source>
        <dbReference type="SMART" id="SM00479"/>
    </source>
</evidence>
<dbReference type="Gene3D" id="3.30.420.10">
    <property type="entry name" value="Ribonuclease H-like superfamily/Ribonuclease H"/>
    <property type="match status" value="2"/>
</dbReference>
<protein>
    <recommendedName>
        <fullName evidence="6">Exonuclease domain-containing protein</fullName>
    </recommendedName>
</protein>
<evidence type="ECO:0000256" key="2">
    <source>
        <dbReference type="ARBA" id="ARBA00022801"/>
    </source>
</evidence>
<feature type="repeat" description="ANK" evidence="4">
    <location>
        <begin position="1018"/>
        <end position="1050"/>
    </location>
</feature>
<dbReference type="InterPro" id="IPR036770">
    <property type="entry name" value="Ankyrin_rpt-contain_sf"/>
</dbReference>
<keyword evidence="1" id="KW-0540">Nuclease</keyword>
<feature type="compositionally biased region" description="Low complexity" evidence="5">
    <location>
        <begin position="152"/>
        <end position="179"/>
    </location>
</feature>
<dbReference type="InterPro" id="IPR012337">
    <property type="entry name" value="RNaseH-like_sf"/>
</dbReference>
<feature type="repeat" description="ANK" evidence="4">
    <location>
        <begin position="1051"/>
        <end position="1083"/>
    </location>
</feature>
<feature type="region of interest" description="Disordered" evidence="5">
    <location>
        <begin position="501"/>
        <end position="600"/>
    </location>
</feature>
<dbReference type="Pfam" id="PF00929">
    <property type="entry name" value="RNase_T"/>
    <property type="match status" value="1"/>
</dbReference>
<evidence type="ECO:0000256" key="5">
    <source>
        <dbReference type="SAM" id="MobiDB-lite"/>
    </source>
</evidence>
<dbReference type="SMART" id="SM00479">
    <property type="entry name" value="EXOIII"/>
    <property type="match status" value="1"/>
</dbReference>
<sequence>MAGTGRLAAAWSFLKAPTEGDLKGRRRRRKVFDKPVESFEYLVVLDFEWTCDNQPPASSTFRGPAEIIEFPAVLVRLSPFEVIDEMQVYCKPVENPVLTAFCKELTAIEQQQVDRGVALTEALSLLQAWLHSHGLVPPCSCPCSEMPSSTSTSSSLTAPDLSLGASRGQSSSSSASPSPFTREGREAACARLQLSEERGVSLESASLRCSCPCAVHPACEQQHLLGGKGTQQAVRVEENTRVNAQLERESSPTAPTSICRGDTSASLTSGSIDIPLSTSSHQSVDVEGSTGSSRGDSAGRSSRAATSSSSSALPPPLGFFPASLKLPSFAFVTWGDADLGGTFHREAKRKQIPKPVYLKRWINLRDAFRRCYGRDPTGGLQATVEKLGMTFEGRAHSGLVDSRNTAKIMQHMVEKRGGVSLFRRFTRGCGRDGEPFGSASSAPVFRSLSSSGREKGSGEKGEAVNRGETFRQREKRPRTGSMDAVGVEEARAAFQTESVRVLDQSQANGECKKRDRNSKQGGVVYLEEEEGHPIRPLPTHLSSFRGDSPSPASSSSAALVSSSSSSSSSRLPPEASAEEDRERRCSLQSQGSAGQRMRLLPLAVKKRPVDGSGRGQTVQQQAGEGLLEKKIGQSSFVSAKEGRSSVQGTSRDAQVFDVNWTPPVGRGPLHAAVPGVTLKVFDINWTPPVGRGPLPAAVPGVTPKVFDVNWIPPVGRGPLPAAVPGVTPKVFDINWTPPVGRGPLPTAVLGVTPKVFDINWTPPVGRGPLPTAVPGVTLKVFDINWTPPVGRGPLPTAVPGVTPKVFDINWTPPVGRGPLPTAVPGVTPKAEPATGTRITRCAVPAPPSYLSNNVTLAPSSTTPRQPCKKSERQRAPKNTAQDRPRNPRKGRTVDLSFLLERQVGRVIRSFRGVSAEILQTSLLKFLERKTKRSLDDLWLCLRLRADLDGVVWGRTALETAIWVDNIYAVRLLVDAGAAFEVKDCTPALKVACAKPSLPIAKFLIKRGADVNAVHQCRHMRRPLHAAASHGCPKLITLLLSYGADVHAVDDRGLSALHDAAIAARRENAEVLLNYGANVNAKHPKYFFTPLLAAYAYSKVETPQTDQVLKKMAKFLISRRAKIDAQDVRGNTPLHYAVSNGSLAVTNFLLNSGATLNVEDGQIVTSLYKFVTSKRTDNTVEMLLMLAYQGIDIRI</sequence>
<dbReference type="Gene3D" id="1.25.40.20">
    <property type="entry name" value="Ankyrin repeat-containing domain"/>
    <property type="match status" value="1"/>
</dbReference>
<feature type="domain" description="Exonuclease" evidence="6">
    <location>
        <begin position="41"/>
        <end position="418"/>
    </location>
</feature>
<evidence type="ECO:0000256" key="1">
    <source>
        <dbReference type="ARBA" id="ARBA00022722"/>
    </source>
</evidence>
<dbReference type="PROSITE" id="PS50297">
    <property type="entry name" value="ANK_REP_REGION"/>
    <property type="match status" value="3"/>
</dbReference>
<feature type="compositionally biased region" description="Basic and acidic residues" evidence="5">
    <location>
        <begin position="452"/>
        <end position="472"/>
    </location>
</feature>
<dbReference type="EMBL" id="CDMZ01001961">
    <property type="protein sequence ID" value="CEM39849.1"/>
    <property type="molecule type" value="Genomic_DNA"/>
</dbReference>
<dbReference type="GO" id="GO:0000175">
    <property type="term" value="F:3'-5'-RNA exonuclease activity"/>
    <property type="evidence" value="ECO:0007669"/>
    <property type="project" value="InterPro"/>
</dbReference>
<dbReference type="InterPro" id="IPR036397">
    <property type="entry name" value="RNaseH_sf"/>
</dbReference>
<evidence type="ECO:0000256" key="3">
    <source>
        <dbReference type="ARBA" id="ARBA00022839"/>
    </source>
</evidence>
<dbReference type="InterPro" id="IPR047201">
    <property type="entry name" value="ERI-1_3'hExo-like"/>
</dbReference>
<organism evidence="7">
    <name type="scientific">Chromera velia CCMP2878</name>
    <dbReference type="NCBI Taxonomy" id="1169474"/>
    <lineage>
        <taxon>Eukaryota</taxon>
        <taxon>Sar</taxon>
        <taxon>Alveolata</taxon>
        <taxon>Colpodellida</taxon>
        <taxon>Chromeraceae</taxon>
        <taxon>Chromera</taxon>
    </lineage>
</organism>
<dbReference type="InterPro" id="IPR002110">
    <property type="entry name" value="Ankyrin_rpt"/>
</dbReference>
<dbReference type="Pfam" id="PF12796">
    <property type="entry name" value="Ank_2"/>
    <property type="match status" value="2"/>
</dbReference>
<keyword evidence="4" id="KW-0040">ANK repeat</keyword>
<dbReference type="SUPFAM" id="SSF48403">
    <property type="entry name" value="Ankyrin repeat"/>
    <property type="match status" value="1"/>
</dbReference>
<feature type="region of interest" description="Disordered" evidence="5">
    <location>
        <begin position="244"/>
        <end position="312"/>
    </location>
</feature>
<keyword evidence="3" id="KW-0269">Exonuclease</keyword>
<dbReference type="PANTHER" id="PTHR23044">
    <property type="entry name" value="3'-5' EXONUCLEASE ERI1-RELATED"/>
    <property type="match status" value="1"/>
</dbReference>
<dbReference type="AlphaFoldDB" id="A0A0G4H7W1"/>
<dbReference type="PANTHER" id="PTHR23044:SF61">
    <property type="entry name" value="3'-5' EXORIBONUCLEASE 1-RELATED"/>
    <property type="match status" value="1"/>
</dbReference>
<feature type="compositionally biased region" description="Low complexity" evidence="5">
    <location>
        <begin position="548"/>
        <end position="575"/>
    </location>
</feature>
<accession>A0A0G4H7W1</accession>
<dbReference type="InterPro" id="IPR051274">
    <property type="entry name" value="3-5_Exoribonuclease"/>
</dbReference>
<gene>
    <name evidence="7" type="ORF">Cvel_5830</name>
</gene>
<dbReference type="SMART" id="SM00248">
    <property type="entry name" value="ANK"/>
    <property type="match status" value="6"/>
</dbReference>
<feature type="compositionally biased region" description="Basic and acidic residues" evidence="5">
    <location>
        <begin position="868"/>
        <end position="885"/>
    </location>
</feature>
<dbReference type="CDD" id="cd06133">
    <property type="entry name" value="ERI-1_3'hExo_like"/>
    <property type="match status" value="2"/>
</dbReference>
<dbReference type="InterPro" id="IPR013520">
    <property type="entry name" value="Ribonucl_H"/>
</dbReference>
<dbReference type="PROSITE" id="PS50088">
    <property type="entry name" value="ANK_REPEAT"/>
    <property type="match status" value="4"/>
</dbReference>
<proteinExistence type="predicted"/>
<evidence type="ECO:0000313" key="7">
    <source>
        <dbReference type="EMBL" id="CEM39849.1"/>
    </source>
</evidence>
<feature type="compositionally biased region" description="Polar residues" evidence="5">
    <location>
        <begin position="852"/>
        <end position="864"/>
    </location>
</feature>
<feature type="compositionally biased region" description="Low complexity" evidence="5">
    <location>
        <begin position="288"/>
        <end position="312"/>
    </location>
</feature>
<reference evidence="7" key="1">
    <citation type="submission" date="2014-11" db="EMBL/GenBank/DDBJ databases">
        <authorList>
            <person name="Otto D Thomas"/>
            <person name="Naeem Raeece"/>
        </authorList>
    </citation>
    <scope>NUCLEOTIDE SEQUENCE</scope>
</reference>
<evidence type="ECO:0000256" key="4">
    <source>
        <dbReference type="PROSITE-ProRule" id="PRU00023"/>
    </source>
</evidence>
<dbReference type="GO" id="GO:0003676">
    <property type="term" value="F:nucleic acid binding"/>
    <property type="evidence" value="ECO:0007669"/>
    <property type="project" value="InterPro"/>
</dbReference>
<dbReference type="SUPFAM" id="SSF53098">
    <property type="entry name" value="Ribonuclease H-like"/>
    <property type="match status" value="2"/>
</dbReference>
<keyword evidence="2" id="KW-0378">Hydrolase</keyword>
<feature type="repeat" description="ANK" evidence="4">
    <location>
        <begin position="1128"/>
        <end position="1160"/>
    </location>
</feature>
<feature type="region of interest" description="Disordered" evidence="5">
    <location>
        <begin position="432"/>
        <end position="485"/>
    </location>
</feature>
<feature type="compositionally biased region" description="Polar residues" evidence="5">
    <location>
        <begin position="263"/>
        <end position="283"/>
    </location>
</feature>
<feature type="region of interest" description="Disordered" evidence="5">
    <location>
        <begin position="852"/>
        <end position="891"/>
    </location>
</feature>
<name>A0A0G4H7W1_9ALVE</name>
<feature type="region of interest" description="Disordered" evidence="5">
    <location>
        <begin position="152"/>
        <end position="182"/>
    </location>
</feature>
<dbReference type="VEuPathDB" id="CryptoDB:Cvel_5830"/>